<dbReference type="InterPro" id="IPR050259">
    <property type="entry name" value="SDR"/>
</dbReference>
<accession>A0ABY2UW92</accession>
<dbReference type="InterPro" id="IPR036291">
    <property type="entry name" value="NAD(P)-bd_dom_sf"/>
</dbReference>
<dbReference type="EMBL" id="VAUA01000004">
    <property type="protein sequence ID" value="TLP65742.1"/>
    <property type="molecule type" value="Genomic_DNA"/>
</dbReference>
<sequence length="232" mass="24343">MTKVALITAGGSGMGADAARHLAANGYQVAILSASGKGESLANELGGVGVTGSNLETADLQALVDLAMHRWGRIDVLINSAGHGPKGDIMDISDDDWHLGMDYYLLNVVRPSRLVAPIMAAQGSGSIINISTFAVFEPDPLFPTSGVFRAGLASFTKLFADKFAAQGVRMNNVLPGFIDSLPETEDRKARIPMGRYGTAREISALIAYLASDGAAYTTGQNIRIDGGLTRSV</sequence>
<proteinExistence type="inferred from homology"/>
<dbReference type="InterPro" id="IPR002347">
    <property type="entry name" value="SDR_fam"/>
</dbReference>
<protein>
    <submittedName>
        <fullName evidence="2">SDR family oxidoreductase</fullName>
    </submittedName>
</protein>
<keyword evidence="3" id="KW-1185">Reference proteome</keyword>
<dbReference type="PANTHER" id="PTHR42879">
    <property type="entry name" value="3-OXOACYL-(ACYL-CARRIER-PROTEIN) REDUCTASE"/>
    <property type="match status" value="1"/>
</dbReference>
<comment type="similarity">
    <text evidence="1">Belongs to the short-chain dehydrogenases/reductases (SDR) family.</text>
</comment>
<evidence type="ECO:0000256" key="1">
    <source>
        <dbReference type="ARBA" id="ARBA00006484"/>
    </source>
</evidence>
<name>A0ABY2UW92_9RHOB</name>
<organism evidence="2 3">
    <name type="scientific">Parasedimentitalea maritima</name>
    <dbReference type="NCBI Taxonomy" id="2578117"/>
    <lineage>
        <taxon>Bacteria</taxon>
        <taxon>Pseudomonadati</taxon>
        <taxon>Pseudomonadota</taxon>
        <taxon>Alphaproteobacteria</taxon>
        <taxon>Rhodobacterales</taxon>
        <taxon>Paracoccaceae</taxon>
        <taxon>Parasedimentitalea</taxon>
    </lineage>
</organism>
<gene>
    <name evidence="2" type="ORF">FEE96_09580</name>
</gene>
<dbReference type="Proteomes" id="UP000305041">
    <property type="component" value="Unassembled WGS sequence"/>
</dbReference>
<dbReference type="RefSeq" id="WP_138162809.1">
    <property type="nucleotide sequence ID" value="NZ_VAUA01000004.1"/>
</dbReference>
<dbReference type="Gene3D" id="3.40.50.720">
    <property type="entry name" value="NAD(P)-binding Rossmann-like Domain"/>
    <property type="match status" value="1"/>
</dbReference>
<evidence type="ECO:0000313" key="2">
    <source>
        <dbReference type="EMBL" id="TLP65742.1"/>
    </source>
</evidence>
<dbReference type="PRINTS" id="PR00081">
    <property type="entry name" value="GDHRDH"/>
</dbReference>
<reference evidence="2 3" key="1">
    <citation type="submission" date="2019-05" db="EMBL/GenBank/DDBJ databases">
        <title>Draft genome sequence of Pelagicola sp. DSW4-44.</title>
        <authorList>
            <person name="Oh J."/>
        </authorList>
    </citation>
    <scope>NUCLEOTIDE SEQUENCE [LARGE SCALE GENOMIC DNA]</scope>
    <source>
        <strain evidence="2 3">DSW4-44</strain>
    </source>
</reference>
<evidence type="ECO:0000313" key="3">
    <source>
        <dbReference type="Proteomes" id="UP000305041"/>
    </source>
</evidence>
<dbReference type="SUPFAM" id="SSF51735">
    <property type="entry name" value="NAD(P)-binding Rossmann-fold domains"/>
    <property type="match status" value="1"/>
</dbReference>
<dbReference type="Pfam" id="PF13561">
    <property type="entry name" value="adh_short_C2"/>
    <property type="match status" value="1"/>
</dbReference>
<dbReference type="PRINTS" id="PR00080">
    <property type="entry name" value="SDRFAMILY"/>
</dbReference>
<comment type="caution">
    <text evidence="2">The sequence shown here is derived from an EMBL/GenBank/DDBJ whole genome shotgun (WGS) entry which is preliminary data.</text>
</comment>
<dbReference type="PANTHER" id="PTHR42879:SF6">
    <property type="entry name" value="NADPH-DEPENDENT REDUCTASE BACG"/>
    <property type="match status" value="1"/>
</dbReference>